<feature type="domain" description="DUF4123" evidence="1">
    <location>
        <begin position="23"/>
        <end position="141"/>
    </location>
</feature>
<sequence>MDLVAIHTHLEARRHAASLPVRLYALADALLLASSRDAPALVRSPANVALFDGTADAALADAGPWLIDVDGTSETLRDALQHQAAGSNGISWLISAYDITSLGREMQQRLDARLPNGNTVLLRFYDARAMASIESMLTFSQRLSFFHPTFDWFTQINSQLTRIHPHA</sequence>
<dbReference type="InterPro" id="IPR025391">
    <property type="entry name" value="DUF4123"/>
</dbReference>
<dbReference type="Pfam" id="PF13503">
    <property type="entry name" value="DUF4123"/>
    <property type="match status" value="1"/>
</dbReference>
<dbReference type="Proteomes" id="UP000033618">
    <property type="component" value="Unassembled WGS sequence"/>
</dbReference>
<name>A0A0F5JUQ3_9BURK</name>
<comment type="caution">
    <text evidence="2">The sequence shown here is derived from an EMBL/GenBank/DDBJ whole genome shotgun (WGS) entry which is preliminary data.</text>
</comment>
<evidence type="ECO:0000313" key="3">
    <source>
        <dbReference type="Proteomes" id="UP000033618"/>
    </source>
</evidence>
<accession>A0A0F5JUQ3</accession>
<dbReference type="RefSeq" id="WP_046154433.1">
    <property type="nucleotide sequence ID" value="NZ_CADFGU010000026.1"/>
</dbReference>
<proteinExistence type="predicted"/>
<organism evidence="2 3">
    <name type="scientific">Robbsia andropogonis</name>
    <dbReference type="NCBI Taxonomy" id="28092"/>
    <lineage>
        <taxon>Bacteria</taxon>
        <taxon>Pseudomonadati</taxon>
        <taxon>Pseudomonadota</taxon>
        <taxon>Betaproteobacteria</taxon>
        <taxon>Burkholderiales</taxon>
        <taxon>Burkholderiaceae</taxon>
        <taxon>Robbsia</taxon>
    </lineage>
</organism>
<evidence type="ECO:0000259" key="1">
    <source>
        <dbReference type="Pfam" id="PF13503"/>
    </source>
</evidence>
<evidence type="ECO:0000313" key="2">
    <source>
        <dbReference type="EMBL" id="KKB61032.1"/>
    </source>
</evidence>
<dbReference type="EMBL" id="LAQU01000084">
    <property type="protein sequence ID" value="KKB61032.1"/>
    <property type="molecule type" value="Genomic_DNA"/>
</dbReference>
<reference evidence="2 3" key="1">
    <citation type="submission" date="2015-03" db="EMBL/GenBank/DDBJ databases">
        <title>Draft Genome Sequence of Burkholderia andropogonis type strain ICMP2807, isolated from Sorghum bicolor.</title>
        <authorList>
            <person name="Lopes-Santos L."/>
            <person name="Castro D.B."/>
            <person name="Ottoboni L.M."/>
            <person name="Park D."/>
            <person name="Weirc B.S."/>
            <person name="Destefano S.A."/>
        </authorList>
    </citation>
    <scope>NUCLEOTIDE SEQUENCE [LARGE SCALE GENOMIC DNA]</scope>
    <source>
        <strain evidence="2 3">ICMP2807</strain>
    </source>
</reference>
<dbReference type="AlphaFoldDB" id="A0A0F5JUQ3"/>
<dbReference type="PATRIC" id="fig|28092.6.peg.6035"/>
<gene>
    <name evidence="2" type="ORF">WM40_25605</name>
</gene>
<dbReference type="OrthoDB" id="8657003at2"/>
<keyword evidence="3" id="KW-1185">Reference proteome</keyword>
<dbReference type="STRING" id="28092.WM40_25605"/>
<protein>
    <recommendedName>
        <fullName evidence="1">DUF4123 domain-containing protein</fullName>
    </recommendedName>
</protein>